<keyword evidence="7" id="KW-0319">Glycerol metabolism</keyword>
<comment type="caution">
    <text evidence="15">The sequence shown here is derived from an EMBL/GenBank/DDBJ whole genome shotgun (WGS) entry which is preliminary data.</text>
</comment>
<dbReference type="InterPro" id="IPR004007">
    <property type="entry name" value="DhaL_dom"/>
</dbReference>
<dbReference type="NCBIfam" id="TIGR02361">
    <property type="entry name" value="dak_ATP"/>
    <property type="match status" value="1"/>
</dbReference>
<name>G4TBR1_SERID</name>
<dbReference type="PROSITE" id="PS51481">
    <property type="entry name" value="DHAK"/>
    <property type="match status" value="1"/>
</dbReference>
<keyword evidence="8" id="KW-0067">ATP-binding</keyword>
<evidence type="ECO:0000256" key="1">
    <source>
        <dbReference type="ARBA" id="ARBA00003264"/>
    </source>
</evidence>
<proteinExistence type="inferred from homology"/>
<feature type="binding site" evidence="12">
    <location>
        <begin position="56"/>
        <end position="59"/>
    </location>
    <ligand>
        <name>substrate</name>
    </ligand>
</feature>
<dbReference type="FunFam" id="1.25.40.340:FF:000001">
    <property type="entry name" value="Dihydroxyacetone kinase 1"/>
    <property type="match status" value="1"/>
</dbReference>
<dbReference type="SMART" id="SM01120">
    <property type="entry name" value="Dak2"/>
    <property type="match status" value="1"/>
</dbReference>
<dbReference type="GO" id="GO:0050354">
    <property type="term" value="F:triokinase activity"/>
    <property type="evidence" value="ECO:0007669"/>
    <property type="project" value="UniProtKB-EC"/>
</dbReference>
<evidence type="ECO:0000256" key="4">
    <source>
        <dbReference type="ARBA" id="ARBA00022679"/>
    </source>
</evidence>
<comment type="function">
    <text evidence="1">Catalyzes both the phosphorylation of dihydroxyacetone and of glyceraldehyde.</text>
</comment>
<dbReference type="OMA" id="CGLCLKT"/>
<comment type="catalytic activity">
    <reaction evidence="10">
        <text>dihydroxyacetone + ATP = dihydroxyacetone phosphate + ADP + H(+)</text>
        <dbReference type="Rhea" id="RHEA:15773"/>
        <dbReference type="ChEBI" id="CHEBI:15378"/>
        <dbReference type="ChEBI" id="CHEBI:16016"/>
        <dbReference type="ChEBI" id="CHEBI:30616"/>
        <dbReference type="ChEBI" id="CHEBI:57642"/>
        <dbReference type="ChEBI" id="CHEBI:456216"/>
        <dbReference type="EC" id="2.7.1.29"/>
    </reaction>
</comment>
<feature type="active site" description="Tele-hemiaminal-histidine intermediate" evidence="11">
    <location>
        <position position="225"/>
    </location>
</feature>
<keyword evidence="4" id="KW-0808">Transferase</keyword>
<dbReference type="Gene3D" id="3.40.50.10440">
    <property type="entry name" value="Dihydroxyacetone kinase, domain 1"/>
    <property type="match status" value="1"/>
</dbReference>
<keyword evidence="5" id="KW-0547">Nucleotide-binding</keyword>
<comment type="catalytic activity">
    <reaction evidence="9">
        <text>D-glyceraldehyde + ATP = D-glyceraldehyde 3-phosphate + ADP + H(+)</text>
        <dbReference type="Rhea" id="RHEA:13941"/>
        <dbReference type="ChEBI" id="CHEBI:15378"/>
        <dbReference type="ChEBI" id="CHEBI:17378"/>
        <dbReference type="ChEBI" id="CHEBI:30616"/>
        <dbReference type="ChEBI" id="CHEBI:59776"/>
        <dbReference type="ChEBI" id="CHEBI:456216"/>
        <dbReference type="EC" id="2.7.1.28"/>
    </reaction>
</comment>
<evidence type="ECO:0000256" key="3">
    <source>
        <dbReference type="ARBA" id="ARBA00008757"/>
    </source>
</evidence>
<dbReference type="PANTHER" id="PTHR28629:SF14">
    <property type="entry name" value="DIHYDROXYACETONE KINASE 1"/>
    <property type="match status" value="1"/>
</dbReference>
<feature type="binding site" evidence="12">
    <location>
        <position position="107"/>
    </location>
    <ligand>
        <name>substrate</name>
    </ligand>
</feature>
<dbReference type="GO" id="GO:0004371">
    <property type="term" value="F:glycerone kinase activity"/>
    <property type="evidence" value="ECO:0007669"/>
    <property type="project" value="UniProtKB-EC"/>
</dbReference>
<dbReference type="InterPro" id="IPR050861">
    <property type="entry name" value="Dihydroxyacetone_Kinase"/>
</dbReference>
<dbReference type="FunFam" id="3.40.50.10440:FF:000001">
    <property type="entry name" value="Dihydroxyacetone kinase, DhaK subunit"/>
    <property type="match status" value="1"/>
</dbReference>
<organism evidence="15 16">
    <name type="scientific">Serendipita indica (strain DSM 11827)</name>
    <name type="common">Root endophyte fungus</name>
    <name type="synonym">Piriformospora indica</name>
    <dbReference type="NCBI Taxonomy" id="1109443"/>
    <lineage>
        <taxon>Eukaryota</taxon>
        <taxon>Fungi</taxon>
        <taxon>Dikarya</taxon>
        <taxon>Basidiomycota</taxon>
        <taxon>Agaricomycotina</taxon>
        <taxon>Agaricomycetes</taxon>
        <taxon>Sebacinales</taxon>
        <taxon>Serendipitaceae</taxon>
        <taxon>Serendipita</taxon>
    </lineage>
</organism>
<comment type="similarity">
    <text evidence="3">Belongs to the dihydroxyacetone kinase (DAK) family.</text>
</comment>
<dbReference type="SUPFAM" id="SSF82549">
    <property type="entry name" value="DAK1/DegV-like"/>
    <property type="match status" value="1"/>
</dbReference>
<dbReference type="OrthoDB" id="1724672at2759"/>
<keyword evidence="16" id="KW-1185">Reference proteome</keyword>
<evidence type="ECO:0000256" key="8">
    <source>
        <dbReference type="ARBA" id="ARBA00022840"/>
    </source>
</evidence>
<evidence type="ECO:0000259" key="13">
    <source>
        <dbReference type="PROSITE" id="PS51480"/>
    </source>
</evidence>
<dbReference type="GO" id="GO:0005524">
    <property type="term" value="F:ATP binding"/>
    <property type="evidence" value="ECO:0007669"/>
    <property type="project" value="UniProtKB-KW"/>
</dbReference>
<dbReference type="Proteomes" id="UP000007148">
    <property type="component" value="Unassembled WGS sequence"/>
</dbReference>
<dbReference type="GO" id="GO:0019588">
    <property type="term" value="P:anaerobic glycerol catabolic process"/>
    <property type="evidence" value="ECO:0007669"/>
    <property type="project" value="UniProtKB-UniPathway"/>
</dbReference>
<evidence type="ECO:0000256" key="12">
    <source>
        <dbReference type="PIRSR" id="PIRSR612734-2"/>
    </source>
</evidence>
<comment type="pathway">
    <text evidence="2">Polyol metabolism; glycerol fermentation; glycerone phosphate from glycerol (oxidative route): step 2/2.</text>
</comment>
<dbReference type="eggNOG" id="KOG2426">
    <property type="taxonomic scope" value="Eukaryota"/>
</dbReference>
<gene>
    <name evidence="15" type="ORF">PIIN_02617</name>
</gene>
<evidence type="ECO:0000256" key="5">
    <source>
        <dbReference type="ARBA" id="ARBA00022741"/>
    </source>
</evidence>
<sequence length="595" mass="63662">MSTISKHFLNDPSTLVQDSLRSLELINPTIAVDIKQKVAYIKDQPQDCVSLICGGGSGHEPAHCLFVGSGMLSAAVCGNIFASPNPSQVLRGLELVQNPNGTVIIVKNYTGDILNFGLAKEKYSAKFPDQASKLRFVVVADDVAVGRTQGAIVGRRGLAGTVLVYKIAGALAKRGGSLDDVESLAKCVAAQVGTIGVGLGHCSVPGSTRDDTLKEDEYEVGMGIHNEPGYLRSSPVPSLNKLVVDMVNLLTDTTDSERSFLKFRLDTQDRVILLVNNLGGTSELELGAVAAAAVLELERRKMVIERVLVGTFMTSLNMPGFSLSLLLLPREEDKHTVSAEKILQYLDDETEATAWKAAIKVKHPGQRGRSTTGDTVAQASRIDRCMEAPDKSAFVALVERVCMSLKAAEPEITKMDEKAGDGDCGYTLKNGAEAIIKSIHEGRINGDNVIEDARAIAEAVEMAMDGTSGALYSIFFSALTQALYDQATPNTAAVSREMISKALNFALTRLYTYTRARPPSRTLVDPLDAFIKAITSGKSWKHATNEAARAAENTKNLPAKAGRAAYVDQSNLDVCDPGAWGVKVILEAACAGLEE</sequence>
<evidence type="ECO:0000256" key="7">
    <source>
        <dbReference type="ARBA" id="ARBA00022798"/>
    </source>
</evidence>
<dbReference type="InterPro" id="IPR004006">
    <property type="entry name" value="DhaK_dom"/>
</dbReference>
<evidence type="ECO:0000256" key="11">
    <source>
        <dbReference type="PIRSR" id="PIRSR612734-1"/>
    </source>
</evidence>
<dbReference type="HOGENOM" id="CLU_017054_6_0_1"/>
<dbReference type="Gene3D" id="3.30.1180.20">
    <property type="entry name" value="Dihydroxyacetone kinase, domain 2"/>
    <property type="match status" value="1"/>
</dbReference>
<dbReference type="FunFam" id="3.30.1180.20:FF:000001">
    <property type="entry name" value="Dihydroxyacetone kinase 1"/>
    <property type="match status" value="1"/>
</dbReference>
<dbReference type="AlphaFoldDB" id="G4TBR1"/>
<keyword evidence="6 15" id="KW-0418">Kinase</keyword>
<feature type="domain" description="DhaK" evidence="14">
    <location>
        <begin position="11"/>
        <end position="355"/>
    </location>
</feature>
<dbReference type="FunCoup" id="G4TBR1">
    <property type="interactions" value="340"/>
</dbReference>
<dbReference type="GO" id="GO:0005829">
    <property type="term" value="C:cytosol"/>
    <property type="evidence" value="ECO:0007669"/>
    <property type="project" value="TreeGrafter"/>
</dbReference>
<dbReference type="PANTHER" id="PTHR28629">
    <property type="entry name" value="TRIOKINASE/FMN CYCLASE"/>
    <property type="match status" value="1"/>
</dbReference>
<protein>
    <submittedName>
        <fullName evidence="15">Probable glycerone kinase isoform</fullName>
    </submittedName>
</protein>
<accession>G4TBR1</accession>
<evidence type="ECO:0000259" key="14">
    <source>
        <dbReference type="PROSITE" id="PS51481"/>
    </source>
</evidence>
<dbReference type="EMBL" id="CAFZ01000039">
    <property type="protein sequence ID" value="CCA68754.1"/>
    <property type="molecule type" value="Genomic_DNA"/>
</dbReference>
<evidence type="ECO:0000313" key="15">
    <source>
        <dbReference type="EMBL" id="CCA68754.1"/>
    </source>
</evidence>
<dbReference type="PROSITE" id="PS51480">
    <property type="entry name" value="DHAL"/>
    <property type="match status" value="1"/>
</dbReference>
<dbReference type="SUPFAM" id="SSF101473">
    <property type="entry name" value="DhaL-like"/>
    <property type="match status" value="1"/>
</dbReference>
<dbReference type="Gene3D" id="1.25.40.340">
    <property type="match status" value="1"/>
</dbReference>
<reference evidence="15 16" key="1">
    <citation type="journal article" date="2011" name="PLoS Pathog.">
        <title>Endophytic Life Strategies Decoded by Genome and Transcriptome Analyses of the Mutualistic Root Symbiont Piriformospora indica.</title>
        <authorList>
            <person name="Zuccaro A."/>
            <person name="Lahrmann U."/>
            <person name="Guldener U."/>
            <person name="Langen G."/>
            <person name="Pfiffi S."/>
            <person name="Biedenkopf D."/>
            <person name="Wong P."/>
            <person name="Samans B."/>
            <person name="Grimm C."/>
            <person name="Basiewicz M."/>
            <person name="Murat C."/>
            <person name="Martin F."/>
            <person name="Kogel K.H."/>
        </authorList>
    </citation>
    <scope>NUCLEOTIDE SEQUENCE [LARGE SCALE GENOMIC DNA]</scope>
    <source>
        <strain evidence="15 16">DSM 11827</strain>
    </source>
</reference>
<feature type="binding site" evidence="12">
    <location>
        <position position="112"/>
    </location>
    <ligand>
        <name>substrate</name>
    </ligand>
</feature>
<dbReference type="Pfam" id="PF02734">
    <property type="entry name" value="Dak2"/>
    <property type="match status" value="1"/>
</dbReference>
<dbReference type="Pfam" id="PF02733">
    <property type="entry name" value="Dak1"/>
    <property type="match status" value="1"/>
</dbReference>
<evidence type="ECO:0000256" key="6">
    <source>
        <dbReference type="ARBA" id="ARBA00022777"/>
    </source>
</evidence>
<dbReference type="InterPro" id="IPR012734">
    <property type="entry name" value="DhaK_ATP"/>
</dbReference>
<dbReference type="UniPathway" id="UPA00617">
    <property type="reaction ID" value="UER00669"/>
</dbReference>
<dbReference type="STRING" id="1109443.G4TBR1"/>
<dbReference type="InParanoid" id="G4TBR1"/>
<evidence type="ECO:0000256" key="10">
    <source>
        <dbReference type="ARBA" id="ARBA00048898"/>
    </source>
</evidence>
<evidence type="ECO:0000256" key="2">
    <source>
        <dbReference type="ARBA" id="ARBA00004778"/>
    </source>
</evidence>
<dbReference type="InterPro" id="IPR036117">
    <property type="entry name" value="DhaL_dom_sf"/>
</dbReference>
<feature type="domain" description="DhaL" evidence="13">
    <location>
        <begin position="392"/>
        <end position="591"/>
    </location>
</feature>
<evidence type="ECO:0000256" key="9">
    <source>
        <dbReference type="ARBA" id="ARBA00047974"/>
    </source>
</evidence>
<evidence type="ECO:0000313" key="16">
    <source>
        <dbReference type="Proteomes" id="UP000007148"/>
    </source>
</evidence>